<proteinExistence type="inferred from homology"/>
<dbReference type="PANTHER" id="PTHR43639:SF1">
    <property type="entry name" value="SHORT-CHAIN DEHYDROGENASE_REDUCTASE FAMILY PROTEIN"/>
    <property type="match status" value="1"/>
</dbReference>
<name>A0ABW2YRH5_9GAMM</name>
<dbReference type="Pfam" id="PF13561">
    <property type="entry name" value="adh_short_C2"/>
    <property type="match status" value="1"/>
</dbReference>
<reference evidence="4" key="1">
    <citation type="journal article" date="2019" name="Int. J. Syst. Evol. Microbiol.">
        <title>The Global Catalogue of Microorganisms (GCM) 10K type strain sequencing project: providing services to taxonomists for standard genome sequencing and annotation.</title>
        <authorList>
            <consortium name="The Broad Institute Genomics Platform"/>
            <consortium name="The Broad Institute Genome Sequencing Center for Infectious Disease"/>
            <person name="Wu L."/>
            <person name="Ma J."/>
        </authorList>
    </citation>
    <scope>NUCLEOTIDE SEQUENCE [LARGE SCALE GENOMIC DNA]</scope>
    <source>
        <strain evidence="4">CCUG 55491</strain>
    </source>
</reference>
<dbReference type="PRINTS" id="PR00080">
    <property type="entry name" value="SDRFAMILY"/>
</dbReference>
<comment type="similarity">
    <text evidence="1">Belongs to the short-chain dehydrogenases/reductases (SDR) family.</text>
</comment>
<dbReference type="InterPro" id="IPR002347">
    <property type="entry name" value="SDR_fam"/>
</dbReference>
<dbReference type="Gene3D" id="3.40.50.720">
    <property type="entry name" value="NAD(P)-binding Rossmann-like Domain"/>
    <property type="match status" value="1"/>
</dbReference>
<evidence type="ECO:0000313" key="3">
    <source>
        <dbReference type="EMBL" id="MFD0740305.1"/>
    </source>
</evidence>
<dbReference type="NCBIfam" id="NF006598">
    <property type="entry name" value="PRK09135.1"/>
    <property type="match status" value="1"/>
</dbReference>
<dbReference type="InterPro" id="IPR036291">
    <property type="entry name" value="NAD(P)-bd_dom_sf"/>
</dbReference>
<evidence type="ECO:0000313" key="4">
    <source>
        <dbReference type="Proteomes" id="UP001597090"/>
    </source>
</evidence>
<keyword evidence="2 3" id="KW-0560">Oxidoreductase</keyword>
<dbReference type="EMBL" id="JBHTIH010000007">
    <property type="protein sequence ID" value="MFD0740305.1"/>
    <property type="molecule type" value="Genomic_DNA"/>
</dbReference>
<protein>
    <submittedName>
        <fullName evidence="3">Pteridine reductase</fullName>
        <ecNumber evidence="3">1.5.1.33</ecNumber>
    </submittedName>
</protein>
<dbReference type="Proteomes" id="UP001597090">
    <property type="component" value="Unassembled WGS sequence"/>
</dbReference>
<dbReference type="EC" id="1.5.1.33" evidence="3"/>
<accession>A0ABW2YRH5</accession>
<dbReference type="PRINTS" id="PR00081">
    <property type="entry name" value="GDHRDH"/>
</dbReference>
<comment type="caution">
    <text evidence="3">The sequence shown here is derived from an EMBL/GenBank/DDBJ whole genome shotgun (WGS) entry which is preliminary data.</text>
</comment>
<dbReference type="GO" id="GO:0047040">
    <property type="term" value="F:pteridine reductase activity"/>
    <property type="evidence" value="ECO:0007669"/>
    <property type="project" value="UniProtKB-EC"/>
</dbReference>
<sequence length="265" mass="27682">MTTPPTHAPASGAQAAPSAPVALVTGSARRIGAAISRALHAAGYDLALHYGHSASEARALAAELERARAGSTLLLQADLAQFDRLPELVANTVGRFGRLDALVNNASTFTPTPIGSATPAQWDALFASNARAPLFLAQAAARHLRATRGAIVNLTDIYGERPLRQHAVYCMAKAALLMATKSLALELAPEVRVNAVSPGAILWPDADEQENAGNTPAQDAMLARTPLARTGTPDEVAEAVRWLLQDASYCTGQVLQLDGGRLLAG</sequence>
<keyword evidence="4" id="KW-1185">Reference proteome</keyword>
<dbReference type="SUPFAM" id="SSF51735">
    <property type="entry name" value="NAD(P)-binding Rossmann-fold domains"/>
    <property type="match status" value="1"/>
</dbReference>
<organism evidence="3 4">
    <name type="scientific">Lysobacter koreensis</name>
    <dbReference type="NCBI Taxonomy" id="266122"/>
    <lineage>
        <taxon>Bacteria</taxon>
        <taxon>Pseudomonadati</taxon>
        <taxon>Pseudomonadota</taxon>
        <taxon>Gammaproteobacteria</taxon>
        <taxon>Lysobacterales</taxon>
        <taxon>Lysobacteraceae</taxon>
        <taxon>Lysobacter</taxon>
    </lineage>
</organism>
<gene>
    <name evidence="3" type="ORF">ACFQZQ_13555</name>
</gene>
<dbReference type="RefSeq" id="WP_386813452.1">
    <property type="nucleotide sequence ID" value="NZ_JBHTIH010000007.1"/>
</dbReference>
<evidence type="ECO:0000256" key="1">
    <source>
        <dbReference type="ARBA" id="ARBA00006484"/>
    </source>
</evidence>
<dbReference type="PANTHER" id="PTHR43639">
    <property type="entry name" value="OXIDOREDUCTASE, SHORT-CHAIN DEHYDROGENASE/REDUCTASE FAMILY (AFU_ORTHOLOGUE AFUA_5G02870)"/>
    <property type="match status" value="1"/>
</dbReference>
<evidence type="ECO:0000256" key="2">
    <source>
        <dbReference type="ARBA" id="ARBA00023002"/>
    </source>
</evidence>